<organism evidence="2 3">
    <name type="scientific">Lactobacillus kullabergensis</name>
    <dbReference type="NCBI Taxonomy" id="1218493"/>
    <lineage>
        <taxon>Bacteria</taxon>
        <taxon>Bacillati</taxon>
        <taxon>Bacillota</taxon>
        <taxon>Bacilli</taxon>
        <taxon>Lactobacillales</taxon>
        <taxon>Lactobacillaceae</taxon>
        <taxon>Lactobacillus</taxon>
    </lineage>
</organism>
<accession>A0A0F4LJM7</accession>
<dbReference type="HOGENOM" id="CLU_1432873_0_0_9"/>
<evidence type="ECO:0000256" key="1">
    <source>
        <dbReference type="SAM" id="SignalP"/>
    </source>
</evidence>
<feature type="chain" id="PRO_5038850302" evidence="1">
    <location>
        <begin position="21"/>
        <end position="189"/>
    </location>
</feature>
<protein>
    <submittedName>
        <fullName evidence="2">Uncharacterized protein</fullName>
    </submittedName>
</protein>
<feature type="signal peptide" evidence="1">
    <location>
        <begin position="1"/>
        <end position="20"/>
    </location>
</feature>
<reference evidence="2 3" key="1">
    <citation type="submission" date="2014-12" db="EMBL/GenBank/DDBJ databases">
        <title>Comparative genomics of the lactic acid bacteria isolated from the honey bee gut.</title>
        <authorList>
            <person name="Ellegaard K.M."/>
            <person name="Tamarit D."/>
            <person name="Javelind E."/>
            <person name="Olofsson T."/>
            <person name="Andersson S.G."/>
            <person name="Vasquez A."/>
        </authorList>
    </citation>
    <scope>NUCLEOTIDE SEQUENCE [LARGE SCALE GENOMIC DNA]</scope>
    <source>
        <strain evidence="2 3">Biut2</strain>
    </source>
</reference>
<dbReference type="AlphaFoldDB" id="A0A0F4LJM7"/>
<proteinExistence type="predicted"/>
<dbReference type="EMBL" id="JXBY01000008">
    <property type="protein sequence ID" value="KJY58449.1"/>
    <property type="molecule type" value="Genomic_DNA"/>
</dbReference>
<dbReference type="STRING" id="1218493.JF76_03730"/>
<sequence length="189" mass="21750">MKIKKVLITLVASVGLIATVATVNKNEEQTVKADGQYQDPPKALRGKWYDLNKHDSNYFYILGTKKSIDAGEAYSDTLYENSREDSKNECIKTEYKKLGKNNYDLIQTIQNKKSKKIVKDVNNEKVKNISYKGKKYRVLLIGYRHPGRTVKRYWGLFSKNTSKKIGKALLKKCHLSKKVLKKTIKESIQ</sequence>
<gene>
    <name evidence="2" type="ORF">JF76_03730</name>
</gene>
<keyword evidence="1" id="KW-0732">Signal</keyword>
<evidence type="ECO:0000313" key="2">
    <source>
        <dbReference type="EMBL" id="KJY58449.1"/>
    </source>
</evidence>
<dbReference type="PATRIC" id="fig|1218493.3.peg.393"/>
<comment type="caution">
    <text evidence="2">The sequence shown here is derived from an EMBL/GenBank/DDBJ whole genome shotgun (WGS) entry which is preliminary data.</text>
</comment>
<dbReference type="RefSeq" id="WP_045927581.1">
    <property type="nucleotide sequence ID" value="NZ_JBHSZS010000019.1"/>
</dbReference>
<dbReference type="Proteomes" id="UP000033533">
    <property type="component" value="Unassembled WGS sequence"/>
</dbReference>
<evidence type="ECO:0000313" key="3">
    <source>
        <dbReference type="Proteomes" id="UP000033533"/>
    </source>
</evidence>
<name>A0A0F4LJM7_9LACO</name>